<dbReference type="SMART" id="SM00044">
    <property type="entry name" value="CYCc"/>
    <property type="match status" value="1"/>
</dbReference>
<name>A0ABS9NV69_9RHOB</name>
<keyword evidence="4" id="KW-1185">Reference proteome</keyword>
<dbReference type="InterPro" id="IPR029787">
    <property type="entry name" value="Nucleotide_cyclase"/>
</dbReference>
<dbReference type="PANTHER" id="PTHR43081">
    <property type="entry name" value="ADENYLATE CYCLASE, TERMINAL-DIFFERENTIATION SPECIFIC-RELATED"/>
    <property type="match status" value="1"/>
</dbReference>
<proteinExistence type="predicted"/>
<dbReference type="RefSeq" id="WP_234137876.1">
    <property type="nucleotide sequence ID" value="NZ_JAKOEM010000005.1"/>
</dbReference>
<feature type="transmembrane region" description="Helical" evidence="1">
    <location>
        <begin position="358"/>
        <end position="374"/>
    </location>
</feature>
<dbReference type="SMART" id="SM01080">
    <property type="entry name" value="CHASE2"/>
    <property type="match status" value="1"/>
</dbReference>
<gene>
    <name evidence="3" type="ORF">MB818_07885</name>
</gene>
<dbReference type="InterPro" id="IPR050697">
    <property type="entry name" value="Adenylyl/Guanylyl_Cyclase_3/4"/>
</dbReference>
<dbReference type="Pfam" id="PF00211">
    <property type="entry name" value="Guanylate_cyc"/>
    <property type="match status" value="1"/>
</dbReference>
<protein>
    <submittedName>
        <fullName evidence="3">Adenylate/guanylate cyclase domain-containing protein</fullName>
    </submittedName>
</protein>
<dbReference type="EMBL" id="JAKOEM010000005">
    <property type="protein sequence ID" value="MCG6558116.1"/>
    <property type="molecule type" value="Genomic_DNA"/>
</dbReference>
<feature type="domain" description="Guanylate cyclase" evidence="2">
    <location>
        <begin position="470"/>
        <end position="609"/>
    </location>
</feature>
<evidence type="ECO:0000259" key="2">
    <source>
        <dbReference type="PROSITE" id="PS50125"/>
    </source>
</evidence>
<evidence type="ECO:0000313" key="3">
    <source>
        <dbReference type="EMBL" id="MCG6558116.1"/>
    </source>
</evidence>
<dbReference type="InterPro" id="IPR007890">
    <property type="entry name" value="CHASE2"/>
</dbReference>
<feature type="transmembrane region" description="Helical" evidence="1">
    <location>
        <begin position="409"/>
        <end position="428"/>
    </location>
</feature>
<keyword evidence="1" id="KW-0812">Transmembrane</keyword>
<dbReference type="Proteomes" id="UP001165279">
    <property type="component" value="Unassembled WGS sequence"/>
</dbReference>
<dbReference type="PROSITE" id="PS50125">
    <property type="entry name" value="GUANYLATE_CYCLASE_2"/>
    <property type="match status" value="1"/>
</dbReference>
<dbReference type="SUPFAM" id="SSF55073">
    <property type="entry name" value="Nucleotide cyclase"/>
    <property type="match status" value="1"/>
</dbReference>
<dbReference type="Pfam" id="PF05226">
    <property type="entry name" value="CHASE2"/>
    <property type="match status" value="1"/>
</dbReference>
<keyword evidence="1" id="KW-0472">Membrane</keyword>
<sequence length="739" mass="81410">MFKTLTSTVNLGRLLGLALLAGLLVLRAIDPTIVERTRLQTFDLYQRLVPRETGNFPVVILDIDDRSLAELGQWPWPRTLLATLTERAMQAGAVALAFDIVFSEPDRLSPAVVAADNPQLPEDLRAVMLEQPSNDRILADAFARSRVVVGQTSVRIGTQRTDQTKDIRQIPHAFIGHDPTPFLLKFPNLIENLSVLEDAALGHGVFTVLPDSDGVYRRVPIVMMVEGALRLSLSVELLRVATGGNAFATRANEAGIEGVVVAGQMIRTQGDGTVWTRLSKSDPDRFVSAVDLIRGDLPPERLQGRLVLVGTSAIGLEDFRATALGVPMAGVELHVQLLENILGNELLKRSNTADVQELFWVACLSLLVIALAPMMQASWLIVSSLLLVSAYASYSYLSFAWTSTLVDPTYPMFSTILSLMLTSSTNYLREERRKRRIRNAFGQYVSPDLVAKLADSPEGLTLGGERRDLSVLFSDIRGFTTLAETFREDPQGLTRLMNRMLTAMSEPILQYGGTIDKFMGDAVMAFWNAPLDHPDHASDACHAALKMVAAVHELNQQRKKDRSSGEEVQPIDIGIAVNTGTCFVGNMGSDTRFDYTAVGDTVNVASRLEGQTKSYGVRILVGEATAKAIEDSFAVIELDLVRVKGKTEPERIYGLFGDRALAENLQFRALKKAVEAMLTAYRAGEWGLVLRRVGDVEKLVSALQLEMWGYCALFRNRLSQLQETPPDENWTGVYDAQEK</sequence>
<accession>A0ABS9NV69</accession>
<evidence type="ECO:0000313" key="4">
    <source>
        <dbReference type="Proteomes" id="UP001165279"/>
    </source>
</evidence>
<reference evidence="3" key="1">
    <citation type="submission" date="2022-02" db="EMBL/GenBank/DDBJ databases">
        <title>The genome sequence of Ruegeria sp. 1NDH52C.</title>
        <authorList>
            <person name="Du J."/>
        </authorList>
    </citation>
    <scope>NUCLEOTIDE SEQUENCE</scope>
    <source>
        <strain evidence="3">1NDH52C</strain>
    </source>
</reference>
<organism evidence="3 4">
    <name type="scientific">Ruegeria alba</name>
    <dbReference type="NCBI Taxonomy" id="2916756"/>
    <lineage>
        <taxon>Bacteria</taxon>
        <taxon>Pseudomonadati</taxon>
        <taxon>Pseudomonadota</taxon>
        <taxon>Alphaproteobacteria</taxon>
        <taxon>Rhodobacterales</taxon>
        <taxon>Roseobacteraceae</taxon>
        <taxon>Ruegeria</taxon>
    </lineage>
</organism>
<dbReference type="Gene3D" id="3.30.70.1230">
    <property type="entry name" value="Nucleotide cyclase"/>
    <property type="match status" value="1"/>
</dbReference>
<dbReference type="PANTHER" id="PTHR43081:SF1">
    <property type="entry name" value="ADENYLATE CYCLASE, TERMINAL-DIFFERENTIATION SPECIFIC"/>
    <property type="match status" value="1"/>
</dbReference>
<evidence type="ECO:0000256" key="1">
    <source>
        <dbReference type="SAM" id="Phobius"/>
    </source>
</evidence>
<dbReference type="CDD" id="cd07302">
    <property type="entry name" value="CHD"/>
    <property type="match status" value="1"/>
</dbReference>
<comment type="caution">
    <text evidence="3">The sequence shown here is derived from an EMBL/GenBank/DDBJ whole genome shotgun (WGS) entry which is preliminary data.</text>
</comment>
<keyword evidence="1" id="KW-1133">Transmembrane helix</keyword>
<dbReference type="InterPro" id="IPR001054">
    <property type="entry name" value="A/G_cyclase"/>
</dbReference>